<feature type="compositionally biased region" description="Polar residues" evidence="1">
    <location>
        <begin position="187"/>
        <end position="197"/>
    </location>
</feature>
<protein>
    <submittedName>
        <fullName evidence="3">FAD-binding FR-type domain-containing protein</fullName>
    </submittedName>
</protein>
<organism evidence="3">
    <name type="scientific">Ganoderma boninense</name>
    <dbReference type="NCBI Taxonomy" id="34458"/>
    <lineage>
        <taxon>Eukaryota</taxon>
        <taxon>Fungi</taxon>
        <taxon>Dikarya</taxon>
        <taxon>Basidiomycota</taxon>
        <taxon>Agaricomycotina</taxon>
        <taxon>Agaricomycetes</taxon>
        <taxon>Polyporales</taxon>
        <taxon>Polyporaceae</taxon>
        <taxon>Ganoderma</taxon>
    </lineage>
</organism>
<feature type="compositionally biased region" description="Low complexity" evidence="1">
    <location>
        <begin position="64"/>
        <end position="82"/>
    </location>
</feature>
<keyword evidence="2" id="KW-1133">Transmembrane helix</keyword>
<accession>A0A5K1K4N7</accession>
<proteinExistence type="predicted"/>
<evidence type="ECO:0000313" key="3">
    <source>
        <dbReference type="EMBL" id="VWP00774.1"/>
    </source>
</evidence>
<feature type="region of interest" description="Disordered" evidence="1">
    <location>
        <begin position="1"/>
        <end position="82"/>
    </location>
</feature>
<reference evidence="3" key="1">
    <citation type="submission" date="2019-10" db="EMBL/GenBank/DDBJ databases">
        <authorList>
            <person name="Nor Muhammad N."/>
        </authorList>
    </citation>
    <scope>NUCLEOTIDE SEQUENCE</scope>
</reference>
<evidence type="ECO:0000256" key="1">
    <source>
        <dbReference type="SAM" id="MobiDB-lite"/>
    </source>
</evidence>
<sequence>MESATAALSSDATASITTIEPRLPPSEPRPPPSEPSINSQFASPKLAGPPAEDSQTVNTHTPNPVSLSSATPSPTPTPNFASASLSATIRTCAETTLNWNYSGPQETVEILLVPVASSPPAVRRSTSNNTLLAAGVDAMALQWSWPQVNVSAGQYVVLASGDGVTAVSQPLLIANGTDTSCLPAEPSPQSTRSSRGGPSTAALAGGIAGGIVGLVIAIGGYFVWRRYQRRHLWSLADSSRREHVASSASSLISRKENSVPLVDDVAPHPPLTAFRPGLRSVLVPEPPTPIPTSMPHAHHWTGGSFEGVSIAESRSSTPSDATFMSAFMPTSPSTYLPSYATNISIPPSYTTNPAHNTSHSRTTTLS</sequence>
<name>A0A5K1K4N7_9APHY</name>
<feature type="region of interest" description="Disordered" evidence="1">
    <location>
        <begin position="178"/>
        <end position="199"/>
    </location>
</feature>
<feature type="compositionally biased region" description="Polar residues" evidence="1">
    <location>
        <begin position="53"/>
        <end position="63"/>
    </location>
</feature>
<feature type="compositionally biased region" description="Pro residues" evidence="1">
    <location>
        <begin position="22"/>
        <end position="34"/>
    </location>
</feature>
<dbReference type="EMBL" id="LR728799">
    <property type="protein sequence ID" value="VWP00774.1"/>
    <property type="molecule type" value="Genomic_DNA"/>
</dbReference>
<evidence type="ECO:0000256" key="2">
    <source>
        <dbReference type="SAM" id="Phobius"/>
    </source>
</evidence>
<keyword evidence="2" id="KW-0472">Membrane</keyword>
<feature type="compositionally biased region" description="Low complexity" evidence="1">
    <location>
        <begin position="1"/>
        <end position="21"/>
    </location>
</feature>
<gene>
    <name evidence="3" type="primary">J9VNH2</name>
</gene>
<keyword evidence="2" id="KW-0812">Transmembrane</keyword>
<dbReference type="AlphaFoldDB" id="A0A5K1K4N7"/>
<feature type="transmembrane region" description="Helical" evidence="2">
    <location>
        <begin position="201"/>
        <end position="224"/>
    </location>
</feature>